<accession>D5AUU4</accession>
<name>D5AUU4_RHOCB</name>
<dbReference type="Pfam" id="PF05521">
    <property type="entry name" value="Phage_HCP"/>
    <property type="match status" value="1"/>
</dbReference>
<dbReference type="GeneID" id="31492505"/>
<dbReference type="HOGENOM" id="CLU_896807_0_0_5"/>
<organism evidence="1 2">
    <name type="scientific">Rhodobacter capsulatus (strain ATCC BAA-309 / NBRC 16581 / SB1003)</name>
    <dbReference type="NCBI Taxonomy" id="272942"/>
    <lineage>
        <taxon>Bacteria</taxon>
        <taxon>Pseudomonadati</taxon>
        <taxon>Pseudomonadota</taxon>
        <taxon>Alphaproteobacteria</taxon>
        <taxon>Rhodobacterales</taxon>
        <taxon>Rhodobacter group</taxon>
        <taxon>Rhodobacter</taxon>
    </lineage>
</organism>
<sequence>MRVLGPVPGAVSVAEFKRATHMDEGTEDDAALAACLAAAQSLVEQATNRPLGPREVEITLEAVPGLRRWWFPCAPVLSVAQVVVETETGAQAFDPARWRLRLAHDEPQIDFAAGALPSSAAPCPVSITATVGADPESPALLPLRQAIVLIARDWHAAGITIAGEAASPGALSFGARAMLRARPLSAPARDGVRAFGGLRMGERLDTRVTILRPRIGDDGLSRCFTGWEELATLWASLRETAGDEAAAAGQIETRGGARLRLRASRRARQITAADRVRARGQLWEIRGICAPAAGLIELSLAAIMIGKAAG</sequence>
<dbReference type="AlphaFoldDB" id="D5AUU4"/>
<protein>
    <submittedName>
        <fullName evidence="1">Uncharacterized protein</fullName>
    </submittedName>
</protein>
<dbReference type="Proteomes" id="UP000002361">
    <property type="component" value="Chromosome"/>
</dbReference>
<dbReference type="EMBL" id="CP001312">
    <property type="protein sequence ID" value="ADE85733.1"/>
    <property type="molecule type" value="Genomic_DNA"/>
</dbReference>
<dbReference type="InterPro" id="IPR008767">
    <property type="entry name" value="Phage_SPP1_head-tail_adaptor"/>
</dbReference>
<gene>
    <name evidence="1" type="ordered locus">RCAP_rcc01989</name>
</gene>
<evidence type="ECO:0000313" key="1">
    <source>
        <dbReference type="EMBL" id="ADE85733.1"/>
    </source>
</evidence>
<dbReference type="NCBIfam" id="TIGR02215">
    <property type="entry name" value="phage_chp_gp8"/>
    <property type="match status" value="1"/>
</dbReference>
<keyword evidence="2" id="KW-1185">Reference proteome</keyword>
<dbReference type="Gene3D" id="2.40.10.270">
    <property type="entry name" value="Bacteriophage SPP1 head-tail adaptor protein"/>
    <property type="match status" value="1"/>
</dbReference>
<reference key="1">
    <citation type="submission" date="2008-12" db="EMBL/GenBank/DDBJ databases">
        <title>Complete genome sequence of Rhodobacter capsulatus SB1003.</title>
        <authorList>
            <person name="Strnad H."/>
            <person name="Lapidus A."/>
            <person name="Vlcek C."/>
            <person name="Ulbrich P."/>
            <person name="Paces J."/>
            <person name="Maltsev N."/>
            <person name="Kumar V."/>
            <person name="Kogan Y."/>
            <person name="Milgram A."/>
            <person name="Rebrekov D."/>
            <person name="Mazur M."/>
            <person name="Cox R."/>
            <person name="Kyrpides N."/>
            <person name="Kolar M."/>
            <person name="Sachova J."/>
            <person name="Ridl J."/>
            <person name="Ivanova N."/>
            <person name="Kapatral V."/>
            <person name="Los T."/>
            <person name="Lykidis A."/>
            <person name="Mikhailova N."/>
            <person name="Reznik G."/>
            <person name="Vasieva O."/>
            <person name="Fonstein M."/>
            <person name="Paces V."/>
            <person name="Haselkorn R."/>
        </authorList>
    </citation>
    <scope>NUCLEOTIDE SEQUENCE</scope>
    <source>
        <strain>SB1003</strain>
    </source>
</reference>
<dbReference type="InterPro" id="IPR011738">
    <property type="entry name" value="Phage_CHP"/>
</dbReference>
<reference evidence="1 2" key="2">
    <citation type="journal article" date="2010" name="J. Bacteriol.">
        <title>Complete genome sequence of the photosynthetic purple nonsulfur bacterium Rhodobacter capsulatus SB 1003.</title>
        <authorList>
            <person name="Strnad H."/>
            <person name="Lapidus A."/>
            <person name="Paces J."/>
            <person name="Ulbrich P."/>
            <person name="Vlcek C."/>
            <person name="Paces V."/>
            <person name="Haselkorn R."/>
        </authorList>
    </citation>
    <scope>NUCLEOTIDE SEQUENCE [LARGE SCALE GENOMIC DNA]</scope>
    <source>
        <strain evidence="2">ATCC BAA-309 / NBRC 16581 / SB1003</strain>
    </source>
</reference>
<dbReference type="InterPro" id="IPR038666">
    <property type="entry name" value="SSP1_head-tail_sf"/>
</dbReference>
<proteinExistence type="predicted"/>
<dbReference type="OrthoDB" id="7834329at2"/>
<dbReference type="RefSeq" id="WP_013067712.1">
    <property type="nucleotide sequence ID" value="NC_014034.1"/>
</dbReference>
<dbReference type="eggNOG" id="ENOG5032ZAC">
    <property type="taxonomic scope" value="Bacteria"/>
</dbReference>
<evidence type="ECO:0000313" key="2">
    <source>
        <dbReference type="Proteomes" id="UP000002361"/>
    </source>
</evidence>
<dbReference type="KEGG" id="rcp:RCAP_rcc01989"/>
<dbReference type="STRING" id="272942.RCAP_rcc01989"/>